<dbReference type="GO" id="GO:0005737">
    <property type="term" value="C:cytoplasm"/>
    <property type="evidence" value="ECO:0007669"/>
    <property type="project" value="TreeGrafter"/>
</dbReference>
<dbReference type="GO" id="GO:0005525">
    <property type="term" value="F:GTP binding"/>
    <property type="evidence" value="ECO:0007669"/>
    <property type="project" value="UniProtKB-KW"/>
</dbReference>
<evidence type="ECO:0000256" key="5">
    <source>
        <dbReference type="RuleBase" id="RU365059"/>
    </source>
</evidence>
<name>A0A4Y7Q318_9AGAM</name>
<evidence type="ECO:0000256" key="1">
    <source>
        <dbReference type="ARBA" id="ARBA00005290"/>
    </source>
</evidence>
<dbReference type="InterPro" id="IPR027417">
    <property type="entry name" value="P-loop_NTPase"/>
</dbReference>
<accession>A0A4Y7Q318</accession>
<dbReference type="AlphaFoldDB" id="A0A4Y7Q318"/>
<dbReference type="PANTHER" id="PTHR21231">
    <property type="entry name" value="XPA-BINDING PROTEIN 1-RELATED"/>
    <property type="match status" value="1"/>
</dbReference>
<keyword evidence="4 5" id="KW-0342">GTP-binding</keyword>
<sequence length="233" mass="25792">IPFGEIVVGSPGSGKSTYAYGKHQLFTALSRPISIVNLDPANDSLPYPCAIDISSFITLKEVMDIHGLGPNGAMLYCIEYLDENYDWLEERLRELGPEVYVVFDLPGQVELSTNHESLKRIIQKLTKSGFRLAAIHLCDSLDVTDASKYTSVLILLLRATLHLELPHINVLATIGVVTQYGDLGHYQQIMEHISDASLKQNSPDYCTAAQDLPYLDHALYSSLPRFAGLNKAI</sequence>
<dbReference type="CDD" id="cd17871">
    <property type="entry name" value="GPN2"/>
    <property type="match status" value="1"/>
</dbReference>
<keyword evidence="7" id="KW-1185">Reference proteome</keyword>
<evidence type="ECO:0000313" key="6">
    <source>
        <dbReference type="EMBL" id="TDL22043.1"/>
    </source>
</evidence>
<keyword evidence="3 5" id="KW-0378">Hydrolase</keyword>
<comment type="function">
    <text evidence="5">Small GTPase required for proper localization of RNA polymerase II and III (RNAPII and RNAPIII). May act at an RNAP assembly step prior to nuclear import.</text>
</comment>
<comment type="subunit">
    <text evidence="5">Binds to RNA polymerase II (RNAPII).</text>
</comment>
<evidence type="ECO:0000313" key="7">
    <source>
        <dbReference type="Proteomes" id="UP000294933"/>
    </source>
</evidence>
<reference evidence="6 7" key="1">
    <citation type="submission" date="2018-06" db="EMBL/GenBank/DDBJ databases">
        <title>A transcriptomic atlas of mushroom development highlights an independent origin of complex multicellularity.</title>
        <authorList>
            <consortium name="DOE Joint Genome Institute"/>
            <person name="Krizsan K."/>
            <person name="Almasi E."/>
            <person name="Merenyi Z."/>
            <person name="Sahu N."/>
            <person name="Viragh M."/>
            <person name="Koszo T."/>
            <person name="Mondo S."/>
            <person name="Kiss B."/>
            <person name="Balint B."/>
            <person name="Kues U."/>
            <person name="Barry K."/>
            <person name="Hegedus J.C."/>
            <person name="Henrissat B."/>
            <person name="Johnson J."/>
            <person name="Lipzen A."/>
            <person name="Ohm R."/>
            <person name="Nagy I."/>
            <person name="Pangilinan J."/>
            <person name="Yan J."/>
            <person name="Xiong Y."/>
            <person name="Grigoriev I.V."/>
            <person name="Hibbett D.S."/>
            <person name="Nagy L.G."/>
        </authorList>
    </citation>
    <scope>NUCLEOTIDE SEQUENCE [LARGE SCALE GENOMIC DNA]</scope>
    <source>
        <strain evidence="6 7">SZMC22713</strain>
    </source>
</reference>
<dbReference type="Proteomes" id="UP000294933">
    <property type="component" value="Unassembled WGS sequence"/>
</dbReference>
<proteinExistence type="inferred from homology"/>
<dbReference type="STRING" id="50990.A0A4Y7Q318"/>
<organism evidence="6 7">
    <name type="scientific">Rickenella mellea</name>
    <dbReference type="NCBI Taxonomy" id="50990"/>
    <lineage>
        <taxon>Eukaryota</taxon>
        <taxon>Fungi</taxon>
        <taxon>Dikarya</taxon>
        <taxon>Basidiomycota</taxon>
        <taxon>Agaricomycotina</taxon>
        <taxon>Agaricomycetes</taxon>
        <taxon>Hymenochaetales</taxon>
        <taxon>Rickenellaceae</taxon>
        <taxon>Rickenella</taxon>
    </lineage>
</organism>
<gene>
    <name evidence="6" type="ORF">BD410DRAFT_723614</name>
</gene>
<dbReference type="InterPro" id="IPR004130">
    <property type="entry name" value="Gpn"/>
</dbReference>
<dbReference type="OrthoDB" id="5839at2759"/>
<dbReference type="VEuPathDB" id="FungiDB:BD410DRAFT_723614"/>
<dbReference type="GO" id="GO:0003924">
    <property type="term" value="F:GTPase activity"/>
    <property type="evidence" value="ECO:0007669"/>
    <property type="project" value="TreeGrafter"/>
</dbReference>
<dbReference type="InterPro" id="IPR030231">
    <property type="entry name" value="Gpn2"/>
</dbReference>
<dbReference type="Gene3D" id="3.40.50.300">
    <property type="entry name" value="P-loop containing nucleotide triphosphate hydrolases"/>
    <property type="match status" value="1"/>
</dbReference>
<evidence type="ECO:0000256" key="4">
    <source>
        <dbReference type="ARBA" id="ARBA00023134"/>
    </source>
</evidence>
<evidence type="ECO:0000256" key="2">
    <source>
        <dbReference type="ARBA" id="ARBA00022741"/>
    </source>
</evidence>
<dbReference type="SUPFAM" id="SSF52540">
    <property type="entry name" value="P-loop containing nucleoside triphosphate hydrolases"/>
    <property type="match status" value="1"/>
</dbReference>
<dbReference type="PANTHER" id="PTHR21231:SF3">
    <property type="entry name" value="GPN-LOOP GTPASE 2"/>
    <property type="match status" value="1"/>
</dbReference>
<comment type="similarity">
    <text evidence="1 5">Belongs to the GPN-loop GTPase family.</text>
</comment>
<evidence type="ECO:0000256" key="3">
    <source>
        <dbReference type="ARBA" id="ARBA00022801"/>
    </source>
</evidence>
<dbReference type="EMBL" id="ML170177">
    <property type="protein sequence ID" value="TDL22043.1"/>
    <property type="molecule type" value="Genomic_DNA"/>
</dbReference>
<feature type="non-terminal residue" evidence="6">
    <location>
        <position position="1"/>
    </location>
</feature>
<protein>
    <recommendedName>
        <fullName evidence="5">GPN-loop GTPase 2</fullName>
    </recommendedName>
</protein>
<dbReference type="Pfam" id="PF03029">
    <property type="entry name" value="ATP_bind_1"/>
    <property type="match status" value="1"/>
</dbReference>
<keyword evidence="2 5" id="KW-0547">Nucleotide-binding</keyword>